<organism evidence="6">
    <name type="scientific">Homalodisca liturata</name>
    <dbReference type="NCBI Taxonomy" id="320908"/>
    <lineage>
        <taxon>Eukaryota</taxon>
        <taxon>Metazoa</taxon>
        <taxon>Ecdysozoa</taxon>
        <taxon>Arthropoda</taxon>
        <taxon>Hexapoda</taxon>
        <taxon>Insecta</taxon>
        <taxon>Pterygota</taxon>
        <taxon>Neoptera</taxon>
        <taxon>Paraneoptera</taxon>
        <taxon>Hemiptera</taxon>
        <taxon>Auchenorrhyncha</taxon>
        <taxon>Membracoidea</taxon>
        <taxon>Cicadellidae</taxon>
        <taxon>Cicadellinae</taxon>
        <taxon>Proconiini</taxon>
        <taxon>Homalodisca</taxon>
    </lineage>
</organism>
<dbReference type="GO" id="GO:0003729">
    <property type="term" value="F:mRNA binding"/>
    <property type="evidence" value="ECO:0007669"/>
    <property type="project" value="UniProtKB-ARBA"/>
</dbReference>
<evidence type="ECO:0000256" key="3">
    <source>
        <dbReference type="PROSITE-ProRule" id="PRU00176"/>
    </source>
</evidence>
<feature type="compositionally biased region" description="Low complexity" evidence="4">
    <location>
        <begin position="26"/>
        <end position="37"/>
    </location>
</feature>
<feature type="compositionally biased region" description="Polar residues" evidence="4">
    <location>
        <begin position="38"/>
        <end position="49"/>
    </location>
</feature>
<dbReference type="PROSITE" id="PS50102">
    <property type="entry name" value="RRM"/>
    <property type="match status" value="3"/>
</dbReference>
<evidence type="ECO:0000256" key="1">
    <source>
        <dbReference type="ARBA" id="ARBA00022737"/>
    </source>
</evidence>
<proteinExistence type="predicted"/>
<dbReference type="InterPro" id="IPR035979">
    <property type="entry name" value="RBD_domain_sf"/>
</dbReference>
<dbReference type="GO" id="GO:0009967">
    <property type="term" value="P:positive regulation of signal transduction"/>
    <property type="evidence" value="ECO:0007669"/>
    <property type="project" value="UniProtKB-ARBA"/>
</dbReference>
<feature type="compositionally biased region" description="Polar residues" evidence="4">
    <location>
        <begin position="1"/>
        <end position="25"/>
    </location>
</feature>
<dbReference type="SMART" id="SM00360">
    <property type="entry name" value="RRM"/>
    <property type="match status" value="3"/>
</dbReference>
<dbReference type="GO" id="GO:0005737">
    <property type="term" value="C:cytoplasm"/>
    <property type="evidence" value="ECO:0007669"/>
    <property type="project" value="UniProtKB-ARBA"/>
</dbReference>
<evidence type="ECO:0000259" key="5">
    <source>
        <dbReference type="PROSITE" id="PS50102"/>
    </source>
</evidence>
<dbReference type="FunFam" id="3.30.70.330:FF:000322">
    <property type="entry name" value="CUGBP Elav-like family member 2"/>
    <property type="match status" value="1"/>
</dbReference>
<evidence type="ECO:0000313" key="6">
    <source>
        <dbReference type="EMBL" id="JAS93405.1"/>
    </source>
</evidence>
<feature type="domain" description="RRM" evidence="5">
    <location>
        <begin position="73"/>
        <end position="154"/>
    </location>
</feature>
<dbReference type="PANTHER" id="PTHR24012">
    <property type="entry name" value="RNA BINDING PROTEIN"/>
    <property type="match status" value="1"/>
</dbReference>
<gene>
    <name evidence="6" type="ORF">g.20189</name>
</gene>
<dbReference type="SUPFAM" id="SSF54928">
    <property type="entry name" value="RNA-binding domain, RBD"/>
    <property type="match status" value="2"/>
</dbReference>
<dbReference type="InterPro" id="IPR012677">
    <property type="entry name" value="Nucleotide-bd_a/b_plait_sf"/>
</dbReference>
<dbReference type="FunFam" id="3.30.70.330:FF:000013">
    <property type="entry name" value="CUGBP Elav-like family member 1 isoform 2"/>
    <property type="match status" value="1"/>
</dbReference>
<dbReference type="FunFam" id="3.30.70.330:FF:000383">
    <property type="entry name" value="Sex lethal, isoform D"/>
    <property type="match status" value="1"/>
</dbReference>
<dbReference type="EMBL" id="GECU01014301">
    <property type="protein sequence ID" value="JAS93405.1"/>
    <property type="molecule type" value="Transcribed_RNA"/>
</dbReference>
<evidence type="ECO:0000256" key="2">
    <source>
        <dbReference type="ARBA" id="ARBA00022884"/>
    </source>
</evidence>
<name>A0A1B6J2I5_9HEMI</name>
<feature type="domain" description="RRM" evidence="5">
    <location>
        <begin position="160"/>
        <end position="240"/>
    </location>
</feature>
<dbReference type="Pfam" id="PF00076">
    <property type="entry name" value="RRM_1"/>
    <property type="match status" value="3"/>
</dbReference>
<feature type="domain" description="RRM" evidence="5">
    <location>
        <begin position="463"/>
        <end position="541"/>
    </location>
</feature>
<dbReference type="AlphaFoldDB" id="A0A1B6J2I5"/>
<keyword evidence="2 3" id="KW-0694">RNA-binding</keyword>
<reference evidence="6" key="1">
    <citation type="submission" date="2015-11" db="EMBL/GenBank/DDBJ databases">
        <title>De novo transcriptome assembly of four potential Pierce s Disease insect vectors from Arizona vineyards.</title>
        <authorList>
            <person name="Tassone E.E."/>
        </authorList>
    </citation>
    <scope>NUCLEOTIDE SEQUENCE</scope>
</reference>
<keyword evidence="1" id="KW-0677">Repeat</keyword>
<dbReference type="CDD" id="cd12362">
    <property type="entry name" value="RRM3_CELF1-6"/>
    <property type="match status" value="1"/>
</dbReference>
<accession>A0A1B6J2I5</accession>
<feature type="region of interest" description="Disordered" evidence="4">
    <location>
        <begin position="1"/>
        <end position="49"/>
    </location>
</feature>
<dbReference type="InterPro" id="IPR000504">
    <property type="entry name" value="RRM_dom"/>
</dbReference>
<evidence type="ECO:0000256" key="4">
    <source>
        <dbReference type="SAM" id="MobiDB-lite"/>
    </source>
</evidence>
<dbReference type="GO" id="GO:0010629">
    <property type="term" value="P:negative regulation of gene expression"/>
    <property type="evidence" value="ECO:0007669"/>
    <property type="project" value="UniProtKB-ARBA"/>
</dbReference>
<sequence length="550" mass="59633">MLQSLNTLAGKISPNTPTGASGQTDNNANKLHHVNNNTHPYSKANPNNTDKPVLRHAVKGMNISNDQPDPDFIKMFVGQIPHTMDENDLTKMFSEFGRVHQINVLRDKITGRSKGCCFVTFFTRKAALDAQNALHNIKTLPGMHHPIQMKPADSENRNERKLFVGMLSKRCTEVDVRGMFEQFGHIEECTVLRDNAGQSKGCAFVTYMTRQCALNAIKVIHHSFTMEGCSSPVVVKFADTPKEKDQRRMQQLQSDLINALSQPSYYTAMGQQLGTDSQSYIAASQQLQLLQQLQNSGQTNLGTQLLLHNSPALTNLSALNNSTASLGDFNQANLGGLASLANFSTVPMSMQNLVTLAAITAGNTVSPTGSSTSSLSSPAHSSLTGSATAAAALLGKAASPATGTTTLNALNSPLNGITSTALSVPDAYTHFTNNYEQMALSYAGNGTPAKYHHQKQAEGPEGANLFIYHLPADFTDRKLAQTFCPYGTVISAKVYIDKETNMSKCFGFVSYDNILSAQVAIQNLNGYHVSGKKLKVEIKRKKGYSVTKPY</sequence>
<dbReference type="Gene3D" id="3.30.70.330">
    <property type="match status" value="3"/>
</dbReference>
<protein>
    <recommendedName>
        <fullName evidence="5">RRM domain-containing protein</fullName>
    </recommendedName>
</protein>